<evidence type="ECO:0000256" key="5">
    <source>
        <dbReference type="ARBA" id="ARBA00023136"/>
    </source>
</evidence>
<evidence type="ECO:0000256" key="1">
    <source>
        <dbReference type="ARBA" id="ARBA00004651"/>
    </source>
</evidence>
<keyword evidence="5 6" id="KW-0472">Membrane</keyword>
<keyword evidence="4 6" id="KW-1133">Transmembrane helix</keyword>
<feature type="transmembrane region" description="Helical" evidence="6">
    <location>
        <begin position="6"/>
        <end position="29"/>
    </location>
</feature>
<feature type="transmembrane region" description="Helical" evidence="6">
    <location>
        <begin position="41"/>
        <end position="64"/>
    </location>
</feature>
<dbReference type="Pfam" id="PF01810">
    <property type="entry name" value="LysE"/>
    <property type="match status" value="1"/>
</dbReference>
<proteinExistence type="predicted"/>
<evidence type="ECO:0000256" key="6">
    <source>
        <dbReference type="SAM" id="Phobius"/>
    </source>
</evidence>
<dbReference type="PIRSF" id="PIRSF006324">
    <property type="entry name" value="LeuE"/>
    <property type="match status" value="1"/>
</dbReference>
<dbReference type="OrthoDB" id="9804822at2"/>
<dbReference type="GO" id="GO:0005886">
    <property type="term" value="C:plasma membrane"/>
    <property type="evidence" value="ECO:0007669"/>
    <property type="project" value="UniProtKB-SubCell"/>
</dbReference>
<dbReference type="PANTHER" id="PTHR30086">
    <property type="entry name" value="ARGININE EXPORTER PROTEIN ARGO"/>
    <property type="match status" value="1"/>
</dbReference>
<evidence type="ECO:0000313" key="7">
    <source>
        <dbReference type="EMBL" id="ANY77777.1"/>
    </source>
</evidence>
<dbReference type="KEGG" id="moc:BB934_05615"/>
<dbReference type="EMBL" id="CP016616">
    <property type="protein sequence ID" value="ANY77777.1"/>
    <property type="molecule type" value="Genomic_DNA"/>
</dbReference>
<dbReference type="PANTHER" id="PTHR30086:SF20">
    <property type="entry name" value="ARGININE EXPORTER PROTEIN ARGO-RELATED"/>
    <property type="match status" value="1"/>
</dbReference>
<keyword evidence="3 6" id="KW-0812">Transmembrane</keyword>
<evidence type="ECO:0000256" key="2">
    <source>
        <dbReference type="ARBA" id="ARBA00022475"/>
    </source>
</evidence>
<evidence type="ECO:0000256" key="4">
    <source>
        <dbReference type="ARBA" id="ARBA00022989"/>
    </source>
</evidence>
<comment type="subcellular location">
    <subcellularLocation>
        <location evidence="1">Cell membrane</location>
        <topology evidence="1">Multi-pass membrane protein</topology>
    </subcellularLocation>
</comment>
<dbReference type="InterPro" id="IPR001123">
    <property type="entry name" value="LeuE-type"/>
</dbReference>
<dbReference type="AlphaFoldDB" id="A0A1B2ECW2"/>
<keyword evidence="2" id="KW-1003">Cell membrane</keyword>
<accession>A0A1B2ECW2</accession>
<evidence type="ECO:0000256" key="3">
    <source>
        <dbReference type="ARBA" id="ARBA00022692"/>
    </source>
</evidence>
<feature type="transmembrane region" description="Helical" evidence="6">
    <location>
        <begin position="196"/>
        <end position="217"/>
    </location>
</feature>
<protein>
    <submittedName>
        <fullName evidence="7">Lysine transporter LysE</fullName>
    </submittedName>
</protein>
<name>A0A1B2ECW2_9HYPH</name>
<dbReference type="RefSeq" id="WP_099508763.1">
    <property type="nucleotide sequence ID" value="NZ_CP016616.1"/>
</dbReference>
<feature type="transmembrane region" description="Helical" evidence="6">
    <location>
        <begin position="154"/>
        <end position="175"/>
    </location>
</feature>
<gene>
    <name evidence="7" type="ORF">BB934_05615</name>
</gene>
<organism evidence="7">
    <name type="scientific">Microvirga ossetica</name>
    <dbReference type="NCBI Taxonomy" id="1882682"/>
    <lineage>
        <taxon>Bacteria</taxon>
        <taxon>Pseudomonadati</taxon>
        <taxon>Pseudomonadota</taxon>
        <taxon>Alphaproteobacteria</taxon>
        <taxon>Hyphomicrobiales</taxon>
        <taxon>Methylobacteriaceae</taxon>
        <taxon>Microvirga</taxon>
    </lineage>
</organism>
<reference evidence="7" key="1">
    <citation type="submission" date="2016-07" db="EMBL/GenBank/DDBJ databases">
        <title>Microvirga ossetica sp. nov. a new species of rhizobia isolated from root nodules of the legume species Vicia alpestris Steven originated from North Ossetia region in the Caucasus.</title>
        <authorList>
            <person name="Safronova V.I."/>
            <person name="Kuznetsova I.G."/>
            <person name="Sazanova A.L."/>
            <person name="Belimov A."/>
            <person name="Andronov E."/>
            <person name="Osledkin Y.S."/>
            <person name="Onishchuk O.P."/>
            <person name="Kurchak O.N."/>
            <person name="Shaposhnikov A.I."/>
            <person name="Willems A."/>
            <person name="Tikhonovich I.A."/>
        </authorList>
    </citation>
    <scope>NUCLEOTIDE SEQUENCE [LARGE SCALE GENOMIC DNA]</scope>
    <source>
        <strain evidence="7">V5/3M</strain>
    </source>
</reference>
<dbReference type="GO" id="GO:0015171">
    <property type="term" value="F:amino acid transmembrane transporter activity"/>
    <property type="evidence" value="ECO:0007669"/>
    <property type="project" value="TreeGrafter"/>
</dbReference>
<feature type="transmembrane region" description="Helical" evidence="6">
    <location>
        <begin position="84"/>
        <end position="104"/>
    </location>
</feature>
<sequence>MLDLPTFLTFYTAVLALQLAPGPDMVLLLSRGVGQGRRTAVLTAIGMTLLAALVQLPLLALGVTSLLQASPLAFDLLRWSGAAYLVWLGAKLLIGSFRGSHALVRKASKPISDIAALRQGMINNLTNPKAMVFMLAFLPQFVDPASGWSVTAQLLFLGAVQKLSGFVVLGGVALGTGTIGDWLSRRPGLIAWQERFAGIVMVGLGLRLALGGDASAMRR</sequence>